<organism evidence="1 2">
    <name type="scientific">Planifilum fimeticola</name>
    <dbReference type="NCBI Taxonomy" id="201975"/>
    <lineage>
        <taxon>Bacteria</taxon>
        <taxon>Bacillati</taxon>
        <taxon>Bacillota</taxon>
        <taxon>Bacilli</taxon>
        <taxon>Bacillales</taxon>
        <taxon>Thermoactinomycetaceae</taxon>
        <taxon>Planifilum</taxon>
    </lineage>
</organism>
<keyword evidence="2" id="KW-1185">Reference proteome</keyword>
<accession>A0A2T0LJ96</accession>
<dbReference type="InterPro" id="IPR036568">
    <property type="entry name" value="GGCT-like_sf"/>
</dbReference>
<gene>
    <name evidence="1" type="ORF">CLV97_10179</name>
</gene>
<name>A0A2T0LJ96_9BACL</name>
<sequence length="91" mass="10655">MYKLHPSAQAPLDRREGVPLGRYRRMEVEVVWKGERVRAMTYSVVHKAPAEMAPSPSYRRAILNGVDRFLDPSYREKLLRMWQERFGIPPG</sequence>
<reference evidence="1 2" key="1">
    <citation type="submission" date="2018-03" db="EMBL/GenBank/DDBJ databases">
        <title>Genomic Encyclopedia of Archaeal and Bacterial Type Strains, Phase II (KMG-II): from individual species to whole genera.</title>
        <authorList>
            <person name="Goeker M."/>
        </authorList>
    </citation>
    <scope>NUCLEOTIDE SEQUENCE [LARGE SCALE GENOMIC DNA]</scope>
    <source>
        <strain evidence="1 2">DSM 44946</strain>
    </source>
</reference>
<evidence type="ECO:0000313" key="1">
    <source>
        <dbReference type="EMBL" id="PRX42591.1"/>
    </source>
</evidence>
<protein>
    <submittedName>
        <fullName evidence="1">AIG2 family protein</fullName>
    </submittedName>
</protein>
<dbReference type="Gene3D" id="3.10.490.10">
    <property type="entry name" value="Gamma-glutamyl cyclotransferase-like"/>
    <property type="match status" value="1"/>
</dbReference>
<proteinExistence type="predicted"/>
<dbReference type="Pfam" id="PF13772">
    <property type="entry name" value="AIG2_2"/>
    <property type="match status" value="1"/>
</dbReference>
<dbReference type="SUPFAM" id="SSF110857">
    <property type="entry name" value="Gamma-glutamyl cyclotransferase-like"/>
    <property type="match status" value="1"/>
</dbReference>
<comment type="caution">
    <text evidence="1">The sequence shown here is derived from an EMBL/GenBank/DDBJ whole genome shotgun (WGS) entry which is preliminary data.</text>
</comment>
<dbReference type="RefSeq" id="WP_170070296.1">
    <property type="nucleotide sequence ID" value="NZ_PVNE01000001.1"/>
</dbReference>
<dbReference type="EMBL" id="PVNE01000001">
    <property type="protein sequence ID" value="PRX42591.1"/>
    <property type="molecule type" value="Genomic_DNA"/>
</dbReference>
<dbReference type="Proteomes" id="UP000237797">
    <property type="component" value="Unassembled WGS sequence"/>
</dbReference>
<evidence type="ECO:0000313" key="2">
    <source>
        <dbReference type="Proteomes" id="UP000237797"/>
    </source>
</evidence>
<dbReference type="AlphaFoldDB" id="A0A2T0LJ96"/>